<evidence type="ECO:0000256" key="3">
    <source>
        <dbReference type="SAM" id="Phobius"/>
    </source>
</evidence>
<dbReference type="SUPFAM" id="SSF51395">
    <property type="entry name" value="FMN-linked oxidoreductases"/>
    <property type="match status" value="1"/>
</dbReference>
<dbReference type="GO" id="GO:0015930">
    <property type="term" value="F:glutamate synthase activity"/>
    <property type="evidence" value="ECO:0007669"/>
    <property type="project" value="InterPro"/>
</dbReference>
<accession>A0A1Y3PW16</accession>
<evidence type="ECO:0000259" key="4">
    <source>
        <dbReference type="Pfam" id="PF01645"/>
    </source>
</evidence>
<evidence type="ECO:0000313" key="5">
    <source>
        <dbReference type="EMBL" id="OUM90327.1"/>
    </source>
</evidence>
<dbReference type="EMBL" id="LZRT01000019">
    <property type="protein sequence ID" value="OUM90327.1"/>
    <property type="molecule type" value="Genomic_DNA"/>
</dbReference>
<evidence type="ECO:0000256" key="1">
    <source>
        <dbReference type="ARBA" id="ARBA00009716"/>
    </source>
</evidence>
<dbReference type="Pfam" id="PF01645">
    <property type="entry name" value="Glu_synthase"/>
    <property type="match status" value="1"/>
</dbReference>
<evidence type="ECO:0000313" key="6">
    <source>
        <dbReference type="Proteomes" id="UP000196475"/>
    </source>
</evidence>
<proteinExistence type="inferred from homology"/>
<sequence length="477" mass="52158">MWTQLFLVLGSSLLTATVFFLLFLVLWRPLFNWYFDRFVRRLFTDQYVENLLEGFNAMRRHGVQHTIENELRCAEGRALLKPIGTHRHYPHFDGLLFTPAQLERQTRQEQEKVDISITLGRNCKRPLHLKMPMLSSAMGYGVALSKEVLLAIAKGTAMAGTACNTGQGPYVPEVRSLAHKLIVQLHGAPWKPSEEQLAQADMIEIRYGQGATGGLGTVLEHSHLTPEILADLGASNMHASQLYIPAGIPGIHNVRGLKQLVKHLRSISGGAPIALKLAATHHLEREMMLAIEAGVDVIVLDGAQGGTHDSPAILVDDFGLPTLAALVRAVRFLEEQKRTDIDIIISGGLRTPGDMLKAMALGASAVYLGTPLLFAAVHDQIVGAIPFEPPTELSFADGSLTHLFDAERGASSIANFLSSCAEEIEIGIRALGKTSLAEVNRKDLVAWQKEVAEITSLPYIADPAPPASPVRRRLKRL</sequence>
<dbReference type="PANTHER" id="PTHR43819:SF1">
    <property type="entry name" value="ARCHAEAL-TYPE GLUTAMATE SYNTHASE [NADPH]"/>
    <property type="match status" value="1"/>
</dbReference>
<dbReference type="Gene3D" id="3.20.20.70">
    <property type="entry name" value="Aldolase class I"/>
    <property type="match status" value="1"/>
</dbReference>
<feature type="transmembrane region" description="Helical" evidence="3">
    <location>
        <begin position="6"/>
        <end position="27"/>
    </location>
</feature>
<gene>
    <name evidence="5" type="ORF">BAA01_15880</name>
</gene>
<dbReference type="InterPro" id="IPR024188">
    <property type="entry name" value="GltB"/>
</dbReference>
<dbReference type="PIRSF" id="PIRSF006429">
    <property type="entry name" value="GOGAT_lg_2"/>
    <property type="match status" value="1"/>
</dbReference>
<keyword evidence="3" id="KW-0472">Membrane</keyword>
<comment type="caution">
    <text evidence="5">The sequence shown here is derived from an EMBL/GenBank/DDBJ whole genome shotgun (WGS) entry which is preliminary data.</text>
</comment>
<feature type="domain" description="Glutamate synthase" evidence="4">
    <location>
        <begin position="111"/>
        <end position="432"/>
    </location>
</feature>
<keyword evidence="3" id="KW-0812">Transmembrane</keyword>
<dbReference type="AlphaFoldDB" id="A0A1Y3PW16"/>
<dbReference type="InterPro" id="IPR013785">
    <property type="entry name" value="Aldolase_TIM"/>
</dbReference>
<organism evidence="5 6">
    <name type="scientific">Bacillus thermozeamaize</name>
    <dbReference type="NCBI Taxonomy" id="230954"/>
    <lineage>
        <taxon>Bacteria</taxon>
        <taxon>Bacillati</taxon>
        <taxon>Bacillota</taxon>
        <taxon>Bacilli</taxon>
        <taxon>Bacillales</taxon>
        <taxon>Bacillaceae</taxon>
        <taxon>Bacillus</taxon>
    </lineage>
</organism>
<name>A0A1Y3PW16_9BACI</name>
<reference evidence="6" key="1">
    <citation type="submission" date="2016-06" db="EMBL/GenBank/DDBJ databases">
        <authorList>
            <person name="Nascimento L."/>
            <person name="Pereira R.V."/>
            <person name="Martins L.F."/>
            <person name="Quaggio R.B."/>
            <person name="Silva A.M."/>
            <person name="Setubal J.C."/>
        </authorList>
    </citation>
    <scope>NUCLEOTIDE SEQUENCE [LARGE SCALE GENOMIC DNA]</scope>
</reference>
<dbReference type="Proteomes" id="UP000196475">
    <property type="component" value="Unassembled WGS sequence"/>
</dbReference>
<dbReference type="PANTHER" id="PTHR43819">
    <property type="entry name" value="ARCHAEAL-TYPE GLUTAMATE SYNTHASE [NADPH]"/>
    <property type="match status" value="1"/>
</dbReference>
<evidence type="ECO:0000256" key="2">
    <source>
        <dbReference type="PIRNR" id="PIRNR006429"/>
    </source>
</evidence>
<keyword evidence="3" id="KW-1133">Transmembrane helix</keyword>
<comment type="similarity">
    <text evidence="1 2">Belongs to the glutamate synthase family.</text>
</comment>
<dbReference type="CDD" id="cd02808">
    <property type="entry name" value="GltS_FMN"/>
    <property type="match status" value="1"/>
</dbReference>
<dbReference type="GO" id="GO:0006537">
    <property type="term" value="P:glutamate biosynthetic process"/>
    <property type="evidence" value="ECO:0007669"/>
    <property type="project" value="InterPro"/>
</dbReference>
<dbReference type="InterPro" id="IPR002932">
    <property type="entry name" value="Glu_synthdom"/>
</dbReference>
<protein>
    <recommendedName>
        <fullName evidence="4">Glutamate synthase domain-containing protein</fullName>
    </recommendedName>
</protein>